<dbReference type="GO" id="GO:0016020">
    <property type="term" value="C:membrane"/>
    <property type="evidence" value="ECO:0007669"/>
    <property type="project" value="InterPro"/>
</dbReference>
<evidence type="ECO:0000313" key="7">
    <source>
        <dbReference type="EMBL" id="GGK24622.1"/>
    </source>
</evidence>
<dbReference type="PROSITE" id="PS50885">
    <property type="entry name" value="HAMP"/>
    <property type="match status" value="1"/>
</dbReference>
<evidence type="ECO:0000259" key="6">
    <source>
        <dbReference type="PROSITE" id="PS50885"/>
    </source>
</evidence>
<feature type="domain" description="Methyl-accepting transducer" evidence="5">
    <location>
        <begin position="311"/>
        <end position="547"/>
    </location>
</feature>
<dbReference type="RefSeq" id="WP_188910013.1">
    <property type="nucleotide sequence ID" value="NZ_BMMF01000002.1"/>
</dbReference>
<dbReference type="PANTHER" id="PTHR32089:SF112">
    <property type="entry name" value="LYSOZYME-LIKE PROTEIN-RELATED"/>
    <property type="match status" value="1"/>
</dbReference>
<dbReference type="Gene3D" id="1.10.287.950">
    <property type="entry name" value="Methyl-accepting chemotaxis protein"/>
    <property type="match status" value="1"/>
</dbReference>
<dbReference type="SMART" id="SM00304">
    <property type="entry name" value="HAMP"/>
    <property type="match status" value="2"/>
</dbReference>
<organism evidence="7 8">
    <name type="scientific">Salinarimonas ramus</name>
    <dbReference type="NCBI Taxonomy" id="690164"/>
    <lineage>
        <taxon>Bacteria</taxon>
        <taxon>Pseudomonadati</taxon>
        <taxon>Pseudomonadota</taxon>
        <taxon>Alphaproteobacteria</taxon>
        <taxon>Hyphomicrobiales</taxon>
        <taxon>Salinarimonadaceae</taxon>
        <taxon>Salinarimonas</taxon>
    </lineage>
</organism>
<feature type="transmembrane region" description="Helical" evidence="4">
    <location>
        <begin position="194"/>
        <end position="217"/>
    </location>
</feature>
<evidence type="ECO:0000256" key="3">
    <source>
        <dbReference type="PROSITE-ProRule" id="PRU00284"/>
    </source>
</evidence>
<dbReference type="CDD" id="cd06225">
    <property type="entry name" value="HAMP"/>
    <property type="match status" value="1"/>
</dbReference>
<proteinExistence type="inferred from homology"/>
<keyword evidence="4" id="KW-1133">Transmembrane helix</keyword>
<dbReference type="AlphaFoldDB" id="A0A917Q6W9"/>
<comment type="caution">
    <text evidence="7">The sequence shown here is derived from an EMBL/GenBank/DDBJ whole genome shotgun (WGS) entry which is preliminary data.</text>
</comment>
<dbReference type="SMART" id="SM00283">
    <property type="entry name" value="MA"/>
    <property type="match status" value="1"/>
</dbReference>
<evidence type="ECO:0000256" key="4">
    <source>
        <dbReference type="SAM" id="Phobius"/>
    </source>
</evidence>
<dbReference type="InterPro" id="IPR003660">
    <property type="entry name" value="HAMP_dom"/>
</dbReference>
<dbReference type="InterPro" id="IPR004089">
    <property type="entry name" value="MCPsignal_dom"/>
</dbReference>
<comment type="similarity">
    <text evidence="2">Belongs to the methyl-accepting chemotaxis (MCP) protein family.</text>
</comment>
<dbReference type="InterPro" id="IPR033462">
    <property type="entry name" value="Cache_3-Cache_2"/>
</dbReference>
<evidence type="ECO:0000256" key="2">
    <source>
        <dbReference type="ARBA" id="ARBA00029447"/>
    </source>
</evidence>
<evidence type="ECO:0000256" key="1">
    <source>
        <dbReference type="ARBA" id="ARBA00023224"/>
    </source>
</evidence>
<gene>
    <name evidence="7" type="ORF">GCM10011322_09060</name>
</gene>
<reference evidence="7 8" key="1">
    <citation type="journal article" date="2014" name="Int. J. Syst. Evol. Microbiol.">
        <title>Complete genome sequence of Corynebacterium casei LMG S-19264T (=DSM 44701T), isolated from a smear-ripened cheese.</title>
        <authorList>
            <consortium name="US DOE Joint Genome Institute (JGI-PGF)"/>
            <person name="Walter F."/>
            <person name="Albersmeier A."/>
            <person name="Kalinowski J."/>
            <person name="Ruckert C."/>
        </authorList>
    </citation>
    <scope>NUCLEOTIDE SEQUENCE [LARGE SCALE GENOMIC DNA]</scope>
    <source>
        <strain evidence="7 8">CGMCC 1.9161</strain>
    </source>
</reference>
<dbReference type="Gene3D" id="6.10.340.10">
    <property type="match status" value="1"/>
</dbReference>
<accession>A0A917Q6W9</accession>
<dbReference type="InterPro" id="IPR029151">
    <property type="entry name" value="Sensor-like_sf"/>
</dbReference>
<dbReference type="SUPFAM" id="SSF103190">
    <property type="entry name" value="Sensory domain-like"/>
    <property type="match status" value="1"/>
</dbReference>
<name>A0A917Q6W9_9HYPH</name>
<protein>
    <submittedName>
        <fullName evidence="7">Methyl-accepting chemotaxis protein</fullName>
    </submittedName>
</protein>
<dbReference type="PANTHER" id="PTHR32089">
    <property type="entry name" value="METHYL-ACCEPTING CHEMOTAXIS PROTEIN MCPB"/>
    <property type="match status" value="1"/>
</dbReference>
<dbReference type="EMBL" id="BMMF01000002">
    <property type="protein sequence ID" value="GGK24622.1"/>
    <property type="molecule type" value="Genomic_DNA"/>
</dbReference>
<evidence type="ECO:0000313" key="8">
    <source>
        <dbReference type="Proteomes" id="UP000600449"/>
    </source>
</evidence>
<keyword evidence="4" id="KW-0812">Transmembrane</keyword>
<dbReference type="GO" id="GO:0007165">
    <property type="term" value="P:signal transduction"/>
    <property type="evidence" value="ECO:0007669"/>
    <property type="project" value="UniProtKB-KW"/>
</dbReference>
<dbReference type="Pfam" id="PF00672">
    <property type="entry name" value="HAMP"/>
    <property type="match status" value="1"/>
</dbReference>
<dbReference type="Proteomes" id="UP000600449">
    <property type="component" value="Unassembled WGS sequence"/>
</dbReference>
<dbReference type="Pfam" id="PF17201">
    <property type="entry name" value="Cache_3-Cache_2"/>
    <property type="match status" value="1"/>
</dbReference>
<evidence type="ECO:0000259" key="5">
    <source>
        <dbReference type="PROSITE" id="PS50111"/>
    </source>
</evidence>
<dbReference type="SUPFAM" id="SSF58104">
    <property type="entry name" value="Methyl-accepting chemotaxis protein (MCP) signaling domain"/>
    <property type="match status" value="1"/>
</dbReference>
<keyword evidence="8" id="KW-1185">Reference proteome</keyword>
<dbReference type="Pfam" id="PF00015">
    <property type="entry name" value="MCPsignal"/>
    <property type="match status" value="1"/>
</dbReference>
<dbReference type="PROSITE" id="PS50111">
    <property type="entry name" value="CHEMOTAXIS_TRANSDUC_2"/>
    <property type="match status" value="1"/>
</dbReference>
<keyword evidence="1 3" id="KW-0807">Transducer</keyword>
<sequence>MLSKLNLSTKLLGVVMLSVAVTAGAMWSFAAREISQRLEAKQYEQAAGDLRTLALVFGERVPGASVALSGAEVGRAVAPDLTAFEDHAVVDRTAQMTGGVATVFALDTTENNFIRRSTNLRKEDGERAFGTYLTPDHPAQAIVRGGGTYTGPATLFGRDYMTIYHPTVNEAGRVNGILFIGMPSESFAAIQRQALTGMLVVAALIALVVMVGAGLVARGMFRPLGAIATRVERLAEGDTDAPIDHAGRGDEIGAVARALVVLRDRSRDAAALETERRGALEADRARREALEAAIVDFRRGASEIASGLREQTGALRTRAQDMSAVSRSASGAIGTAATGSRQAAGNVATVASATEELAASISEIGGQLDRARGLVEQGLGEAEATDGNIAGLAEAAQRIGDVVDLIRSIADQTNLLALNATIEAARAGEAGKGFAVVAAEVKALATQTANATEEIARHIVGVQGSTDGAVSAIRQITARMREIDGATAAIASAMSEQGAATAEISRNVQDASRGTDEITASLGAVNQAAERSSETAQAVEEAAQAVAAASARMDAEVERFLARVAA</sequence>
<keyword evidence="4" id="KW-0472">Membrane</keyword>
<feature type="domain" description="HAMP" evidence="6">
    <location>
        <begin position="218"/>
        <end position="271"/>
    </location>
</feature>